<gene>
    <name evidence="1" type="ORF">E3T47_09685</name>
</gene>
<accession>A0A4V3ITA6</accession>
<proteinExistence type="predicted"/>
<dbReference type="Proteomes" id="UP000298154">
    <property type="component" value="Unassembled WGS sequence"/>
</dbReference>
<organism evidence="1 2">
    <name type="scientific">Cryobacterium ruanii</name>
    <dbReference type="NCBI Taxonomy" id="1259197"/>
    <lineage>
        <taxon>Bacteria</taxon>
        <taxon>Bacillati</taxon>
        <taxon>Actinomycetota</taxon>
        <taxon>Actinomycetes</taxon>
        <taxon>Micrococcales</taxon>
        <taxon>Microbacteriaceae</taxon>
        <taxon>Cryobacterium</taxon>
    </lineage>
</organism>
<comment type="caution">
    <text evidence="1">The sequence shown here is derived from an EMBL/GenBank/DDBJ whole genome shotgun (WGS) entry which is preliminary data.</text>
</comment>
<sequence>MDDRSSHESTKRALLSKRWDDMNDYADAKTDVIHAIKARAKGA</sequence>
<evidence type="ECO:0000313" key="1">
    <source>
        <dbReference type="EMBL" id="TFD65430.1"/>
    </source>
</evidence>
<keyword evidence="2" id="KW-1185">Reference proteome</keyword>
<dbReference type="InterPro" id="IPR043519">
    <property type="entry name" value="NT_sf"/>
</dbReference>
<dbReference type="Gene3D" id="3.30.460.10">
    <property type="entry name" value="Beta Polymerase, domain 2"/>
    <property type="match status" value="1"/>
</dbReference>
<dbReference type="OrthoDB" id="9799092at2"/>
<evidence type="ECO:0000313" key="2">
    <source>
        <dbReference type="Proteomes" id="UP000298154"/>
    </source>
</evidence>
<reference evidence="1 2" key="1">
    <citation type="submission" date="2019-03" db="EMBL/GenBank/DDBJ databases">
        <title>Genomics of glacier-inhabiting Cryobacterium strains.</title>
        <authorList>
            <person name="Liu Q."/>
            <person name="Xin Y.-H."/>
        </authorList>
    </citation>
    <scope>NUCLEOTIDE SEQUENCE [LARGE SCALE GENOMIC DNA]</scope>
    <source>
        <strain evidence="1 2">Sr36</strain>
    </source>
</reference>
<dbReference type="AlphaFoldDB" id="A0A4V3ITA6"/>
<name>A0A4V3ITA6_9MICO</name>
<dbReference type="EMBL" id="SOHK01000015">
    <property type="protein sequence ID" value="TFD65430.1"/>
    <property type="molecule type" value="Genomic_DNA"/>
</dbReference>
<protein>
    <submittedName>
        <fullName evidence="1">Uncharacterized protein</fullName>
    </submittedName>
</protein>